<dbReference type="Pfam" id="PF05299">
    <property type="entry name" value="Peptidase_M61"/>
    <property type="match status" value="1"/>
</dbReference>
<evidence type="ECO:0000259" key="3">
    <source>
        <dbReference type="Pfam" id="PF17899"/>
    </source>
</evidence>
<dbReference type="OrthoDB" id="9778516at2"/>
<feature type="chain" id="PRO_5014466636" description="Peptidase M61 catalytic domain-containing protein" evidence="1">
    <location>
        <begin position="27"/>
        <end position="494"/>
    </location>
</feature>
<evidence type="ECO:0000256" key="1">
    <source>
        <dbReference type="SAM" id="SignalP"/>
    </source>
</evidence>
<sequence>MTNKKINLKPLIVTVLMLLIAMAAHAVNPKTQYTITIKNLAERQAHIRYTFMPKSDTLSMAPGANQLPDRWATFISNVKLQDSNNQEYAIQDLDNATWLMRAPHNQTLTLSYTVNLTHEDYTWSSGLDGVAFNTDWGIFATTRALLIVNGNQHTNITVTCQLPKDWKLTTTWQRTPHTNNQYHVSNTEELTQSMLFMGYQEEIIIEKDHLKLIFALGGESVIAKKDFYANMASGVLEYYENLMGGLPKLPSATFAVFINTANATDGEVIGNNISILIEQEGDAMSEVIANFIFAHEFFHLWNGKTFLPVDETMEWFKEGFTNYYTLKALYQIGYLNQDSFTGALNNLFYNKYHHDEGLGTIAMVQGDQKHDHWGLIYGGGLFAGIAQDINIRLNSHNTHSLDDLMRDLYTNHAGADKAYTMQDLKNKLESLNGSDLTTFFQDYIYGTKTIPIADYLTQAGFDAQIEGDQLIKQPQENASGLQQAIIQGIFGLQE</sequence>
<feature type="domain" description="Peptidase M61 N-terminal" evidence="3">
    <location>
        <begin position="32"/>
        <end position="196"/>
    </location>
</feature>
<dbReference type="RefSeq" id="WP_103052386.1">
    <property type="nucleotide sequence ID" value="NZ_POWF01000006.1"/>
</dbReference>
<dbReference type="EMBL" id="POWF01000006">
    <property type="protein sequence ID" value="PNQ72860.1"/>
    <property type="molecule type" value="Genomic_DNA"/>
</dbReference>
<dbReference type="Gene3D" id="2.60.40.3650">
    <property type="match status" value="1"/>
</dbReference>
<feature type="domain" description="Peptidase M61 catalytic" evidence="2">
    <location>
        <begin position="292"/>
        <end position="348"/>
    </location>
</feature>
<evidence type="ECO:0000313" key="5">
    <source>
        <dbReference type="Proteomes" id="UP000236641"/>
    </source>
</evidence>
<accession>A0A2K1DXW9</accession>
<dbReference type="Pfam" id="PF17899">
    <property type="entry name" value="Peptidase_M61_N"/>
    <property type="match status" value="1"/>
</dbReference>
<evidence type="ECO:0008006" key="6">
    <source>
        <dbReference type="Google" id="ProtNLM"/>
    </source>
</evidence>
<dbReference type="Proteomes" id="UP000236641">
    <property type="component" value="Unassembled WGS sequence"/>
</dbReference>
<gene>
    <name evidence="4" type="ORF">C1T31_10165</name>
</gene>
<name>A0A2K1DXW9_9FLAO</name>
<proteinExistence type="predicted"/>
<dbReference type="InterPro" id="IPR027268">
    <property type="entry name" value="Peptidase_M4/M1_CTD_sf"/>
</dbReference>
<dbReference type="AlphaFoldDB" id="A0A2K1DXW9"/>
<comment type="caution">
    <text evidence="4">The sequence shown here is derived from an EMBL/GenBank/DDBJ whole genome shotgun (WGS) entry which is preliminary data.</text>
</comment>
<feature type="signal peptide" evidence="1">
    <location>
        <begin position="1"/>
        <end position="26"/>
    </location>
</feature>
<keyword evidence="1" id="KW-0732">Signal</keyword>
<evidence type="ECO:0000313" key="4">
    <source>
        <dbReference type="EMBL" id="PNQ72860.1"/>
    </source>
</evidence>
<protein>
    <recommendedName>
        <fullName evidence="6">Peptidase M61 catalytic domain-containing protein</fullName>
    </recommendedName>
</protein>
<evidence type="ECO:0000259" key="2">
    <source>
        <dbReference type="Pfam" id="PF05299"/>
    </source>
</evidence>
<dbReference type="SUPFAM" id="SSF55486">
    <property type="entry name" value="Metalloproteases ('zincins'), catalytic domain"/>
    <property type="match status" value="1"/>
</dbReference>
<keyword evidence="5" id="KW-1185">Reference proteome</keyword>
<reference evidence="4 5" key="1">
    <citation type="submission" date="2018-01" db="EMBL/GenBank/DDBJ databases">
        <title>The draft genome of Hanstruepera neustonica JCM19743.</title>
        <authorList>
            <person name="He R.-H."/>
            <person name="Du Z.-J."/>
        </authorList>
    </citation>
    <scope>NUCLEOTIDE SEQUENCE [LARGE SCALE GENOMIC DNA]</scope>
    <source>
        <strain evidence="4 5">JCM19743</strain>
    </source>
</reference>
<dbReference type="InterPro" id="IPR007963">
    <property type="entry name" value="Peptidase_M61_catalytic"/>
</dbReference>
<dbReference type="InterPro" id="IPR040756">
    <property type="entry name" value="Peptidase_M61_N"/>
</dbReference>
<dbReference type="Gene3D" id="1.10.390.10">
    <property type="entry name" value="Neutral Protease Domain 2"/>
    <property type="match status" value="1"/>
</dbReference>
<organism evidence="4 5">
    <name type="scientific">Hanstruepera neustonica</name>
    <dbReference type="NCBI Taxonomy" id="1445657"/>
    <lineage>
        <taxon>Bacteria</taxon>
        <taxon>Pseudomonadati</taxon>
        <taxon>Bacteroidota</taxon>
        <taxon>Flavobacteriia</taxon>
        <taxon>Flavobacteriales</taxon>
        <taxon>Flavobacteriaceae</taxon>
        <taxon>Hanstruepera</taxon>
    </lineage>
</organism>